<evidence type="ECO:0000313" key="3">
    <source>
        <dbReference type="Proteomes" id="UP001604336"/>
    </source>
</evidence>
<sequence length="230" mass="25870">MERGVEDNGARGVDLRILSQRDYIVIGGDIESPRSWWMPPTSRKAAGLKLGPTISICHTCAQNQVTTQRKNWDEEDKDEDGDSQKCETDGEEYYSDSNGYDYVEDREEEEDGKNQVGSWSNSSYTPTSPLPPPLVVSSSSTDANNVSFTSFKRMRDNSFESEVHYFSLFCVCKKDEDECCSSQVESKFVASNLTSNSFRPLKLQMANTIREEAPIKSRTVAIIGSLRRSQ</sequence>
<dbReference type="Proteomes" id="UP001604336">
    <property type="component" value="Unassembled WGS sequence"/>
</dbReference>
<name>A0ABD1PRJ6_9LAMI</name>
<evidence type="ECO:0000313" key="2">
    <source>
        <dbReference type="EMBL" id="KAL2466548.1"/>
    </source>
</evidence>
<accession>A0ABD1PRJ6</accession>
<organism evidence="2 3">
    <name type="scientific">Abeliophyllum distichum</name>
    <dbReference type="NCBI Taxonomy" id="126358"/>
    <lineage>
        <taxon>Eukaryota</taxon>
        <taxon>Viridiplantae</taxon>
        <taxon>Streptophyta</taxon>
        <taxon>Embryophyta</taxon>
        <taxon>Tracheophyta</taxon>
        <taxon>Spermatophyta</taxon>
        <taxon>Magnoliopsida</taxon>
        <taxon>eudicotyledons</taxon>
        <taxon>Gunneridae</taxon>
        <taxon>Pentapetalae</taxon>
        <taxon>asterids</taxon>
        <taxon>lamiids</taxon>
        <taxon>Lamiales</taxon>
        <taxon>Oleaceae</taxon>
        <taxon>Forsythieae</taxon>
        <taxon>Abeliophyllum</taxon>
    </lineage>
</organism>
<evidence type="ECO:0000256" key="1">
    <source>
        <dbReference type="SAM" id="MobiDB-lite"/>
    </source>
</evidence>
<protein>
    <submittedName>
        <fullName evidence="2">B box-type domain-containing protein</fullName>
    </submittedName>
</protein>
<gene>
    <name evidence="2" type="ORF">Adt_42399</name>
</gene>
<proteinExistence type="predicted"/>
<keyword evidence="3" id="KW-1185">Reference proteome</keyword>
<dbReference type="EMBL" id="JBFOLK010000013">
    <property type="protein sequence ID" value="KAL2466548.1"/>
    <property type="molecule type" value="Genomic_DNA"/>
</dbReference>
<feature type="region of interest" description="Disordered" evidence="1">
    <location>
        <begin position="65"/>
        <end position="138"/>
    </location>
</feature>
<dbReference type="AlphaFoldDB" id="A0ABD1PRJ6"/>
<feature type="compositionally biased region" description="Acidic residues" evidence="1">
    <location>
        <begin position="102"/>
        <end position="111"/>
    </location>
</feature>
<reference evidence="3" key="1">
    <citation type="submission" date="2024-07" db="EMBL/GenBank/DDBJ databases">
        <title>Two chromosome-level genome assemblies of Korean endemic species Abeliophyllum distichum and Forsythia ovata (Oleaceae).</title>
        <authorList>
            <person name="Jang H."/>
        </authorList>
    </citation>
    <scope>NUCLEOTIDE SEQUENCE [LARGE SCALE GENOMIC DNA]</scope>
</reference>
<comment type="caution">
    <text evidence="2">The sequence shown here is derived from an EMBL/GenBank/DDBJ whole genome shotgun (WGS) entry which is preliminary data.</text>
</comment>